<organism evidence="6 7">
    <name type="scientific">Janthinobacterium lividum</name>
    <dbReference type="NCBI Taxonomy" id="29581"/>
    <lineage>
        <taxon>Bacteria</taxon>
        <taxon>Pseudomonadati</taxon>
        <taxon>Pseudomonadota</taxon>
        <taxon>Betaproteobacteria</taxon>
        <taxon>Burkholderiales</taxon>
        <taxon>Oxalobacteraceae</taxon>
        <taxon>Janthinobacterium</taxon>
    </lineage>
</organism>
<dbReference type="AlphaFoldDB" id="A0AAJ4MPA9"/>
<dbReference type="GO" id="GO:0003677">
    <property type="term" value="F:DNA binding"/>
    <property type="evidence" value="ECO:0007669"/>
    <property type="project" value="UniProtKB-KW"/>
</dbReference>
<dbReference type="Proteomes" id="UP000662821">
    <property type="component" value="Chromosome"/>
</dbReference>
<evidence type="ECO:0000259" key="5">
    <source>
        <dbReference type="SMART" id="SM00528"/>
    </source>
</evidence>
<dbReference type="Pfam" id="PF00816">
    <property type="entry name" value="Histone_HNS"/>
    <property type="match status" value="1"/>
</dbReference>
<dbReference type="SUPFAM" id="SSF81273">
    <property type="entry name" value="H-NS histone-like proteins"/>
    <property type="match status" value="1"/>
</dbReference>
<evidence type="ECO:0000256" key="3">
    <source>
        <dbReference type="ARBA" id="ARBA00022490"/>
    </source>
</evidence>
<accession>A0AAJ4MPA9</accession>
<evidence type="ECO:0000256" key="2">
    <source>
        <dbReference type="ARBA" id="ARBA00010610"/>
    </source>
</evidence>
<dbReference type="PANTHER" id="PTHR38097">
    <property type="match status" value="1"/>
</dbReference>
<protein>
    <submittedName>
        <fullName evidence="6">H-NS histone family protein</fullName>
    </submittedName>
</protein>
<dbReference type="SMART" id="SM00528">
    <property type="entry name" value="HNS"/>
    <property type="match status" value="1"/>
</dbReference>
<keyword evidence="3" id="KW-0963">Cytoplasm</keyword>
<dbReference type="Gene3D" id="3.30.160.510">
    <property type="entry name" value="Histone-like nucleoid-structuring protein H-NS"/>
    <property type="match status" value="1"/>
</dbReference>
<keyword evidence="4" id="KW-0238">DNA-binding</keyword>
<evidence type="ECO:0000313" key="7">
    <source>
        <dbReference type="Proteomes" id="UP000662821"/>
    </source>
</evidence>
<gene>
    <name evidence="6" type="ORF">J3P46_17960</name>
</gene>
<dbReference type="GO" id="GO:0009295">
    <property type="term" value="C:nucleoid"/>
    <property type="evidence" value="ECO:0007669"/>
    <property type="project" value="UniProtKB-SubCell"/>
</dbReference>
<name>A0AAJ4MPA9_9BURK</name>
<feature type="domain" description="DNA-binding protein H-NS-like C-terminal" evidence="5">
    <location>
        <begin position="56"/>
        <end position="95"/>
    </location>
</feature>
<dbReference type="EMBL" id="CP071520">
    <property type="protein sequence ID" value="QSX94604.1"/>
    <property type="molecule type" value="Genomic_DNA"/>
</dbReference>
<dbReference type="InterPro" id="IPR027444">
    <property type="entry name" value="H-NS_C_dom"/>
</dbReference>
<proteinExistence type="inferred from homology"/>
<comment type="similarity">
    <text evidence="2">Belongs to the histone-like protein H-NS family.</text>
</comment>
<dbReference type="PANTHER" id="PTHR38097:SF2">
    <property type="entry name" value="DNA-BINDING PROTEIN STPA"/>
    <property type="match status" value="1"/>
</dbReference>
<evidence type="ECO:0000256" key="1">
    <source>
        <dbReference type="ARBA" id="ARBA00004453"/>
    </source>
</evidence>
<comment type="subcellular location">
    <subcellularLocation>
        <location evidence="1">Cytoplasm</location>
        <location evidence="1">Nucleoid</location>
    </subcellularLocation>
</comment>
<sequence length="97" mass="10640">MTSYAEYVEQIAKLQSLAEAARKDEISGAIQKIKELMHLHGITVEDLAAGSRAKPAKAKGTVAAQFKNPETGETWTGRGRAPRWLDGKDKELFRITG</sequence>
<evidence type="ECO:0000256" key="4">
    <source>
        <dbReference type="ARBA" id="ARBA00023125"/>
    </source>
</evidence>
<evidence type="ECO:0000313" key="6">
    <source>
        <dbReference type="EMBL" id="QSX94604.1"/>
    </source>
</evidence>
<reference evidence="6 7" key="1">
    <citation type="submission" date="2021-03" db="EMBL/GenBank/DDBJ databases">
        <title>Draft genome sequence of Janthinobacterium sp. strain PLB02 isolated from infected primmorphs (Lubomirskia baicalensis).</title>
        <authorList>
            <person name="Chernogor L.I."/>
            <person name="Belikov S.I."/>
            <person name="Petrushin I.S."/>
        </authorList>
    </citation>
    <scope>NUCLEOTIDE SEQUENCE [LARGE SCALE GENOMIC DNA]</scope>
    <source>
        <strain evidence="6 7">PLB02</strain>
    </source>
</reference>
<dbReference type="RefSeq" id="WP_151096097.1">
    <property type="nucleotide sequence ID" value="NZ_CP071520.1"/>
</dbReference>